<accession>A0A834STI0</accession>
<sequence>MPKPPSSSFVYETQGEHTRFRWDAETNIVTADEEAWTSYILAHPEAARFKKHGMEHYNLLSIIFNRNTTSTSLLHDASTQDPSNSQEVHDLENEHLNGGVNVDVDKDNHHEDVVPEIIERITHSGKCTSEIPKPKRKRESMTHQMRDALQTWAKASKAIAEVQLEKAERYKAKRMEASIAKDTSSDYSIAKCIFALNEIDDVSDDIYVKAMNKFIDATWREMFMCVPIARKKAWLDRLL</sequence>
<proteinExistence type="predicted"/>
<dbReference type="PANTHER" id="PTHR47584:SF14">
    <property type="entry name" value="L10-INTERACTING MYB DOMAIN-CONTAINING PROTEIN-LIKE"/>
    <property type="match status" value="1"/>
</dbReference>
<dbReference type="AlphaFoldDB" id="A0A834STI0"/>
<dbReference type="EMBL" id="JAAIUW010000011">
    <property type="protein sequence ID" value="KAF7809472.1"/>
    <property type="molecule type" value="Genomic_DNA"/>
</dbReference>
<comment type="caution">
    <text evidence="1">The sequence shown here is derived from an EMBL/GenBank/DDBJ whole genome shotgun (WGS) entry which is preliminary data.</text>
</comment>
<reference evidence="1" key="1">
    <citation type="submission" date="2020-09" db="EMBL/GenBank/DDBJ databases">
        <title>Genome-Enabled Discovery of Anthraquinone Biosynthesis in Senna tora.</title>
        <authorList>
            <person name="Kang S.-H."/>
            <person name="Pandey R.P."/>
            <person name="Lee C.-M."/>
            <person name="Sim J.-S."/>
            <person name="Jeong J.-T."/>
            <person name="Choi B.-S."/>
            <person name="Jung M."/>
            <person name="Ginzburg D."/>
            <person name="Zhao K."/>
            <person name="Won S.Y."/>
            <person name="Oh T.-J."/>
            <person name="Yu Y."/>
            <person name="Kim N.-H."/>
            <person name="Lee O.R."/>
            <person name="Lee T.-H."/>
            <person name="Bashyal P."/>
            <person name="Kim T.-S."/>
            <person name="Lee W.-H."/>
            <person name="Kawkins C."/>
            <person name="Kim C.-K."/>
            <person name="Kim J.S."/>
            <person name="Ahn B.O."/>
            <person name="Rhee S.Y."/>
            <person name="Sohng J.K."/>
        </authorList>
    </citation>
    <scope>NUCLEOTIDE SEQUENCE</scope>
    <source>
        <tissue evidence="1">Leaf</tissue>
    </source>
</reference>
<name>A0A834STI0_9FABA</name>
<protein>
    <submittedName>
        <fullName evidence="1">L10-interacting MYB domain-containing protein</fullName>
    </submittedName>
</protein>
<evidence type="ECO:0000313" key="1">
    <source>
        <dbReference type="EMBL" id="KAF7809472.1"/>
    </source>
</evidence>
<gene>
    <name evidence="1" type="ORF">G2W53_036215</name>
</gene>
<dbReference type="Proteomes" id="UP000634136">
    <property type="component" value="Unassembled WGS sequence"/>
</dbReference>
<dbReference type="PANTHER" id="PTHR47584">
    <property type="match status" value="1"/>
</dbReference>
<keyword evidence="2" id="KW-1185">Reference proteome</keyword>
<evidence type="ECO:0000313" key="2">
    <source>
        <dbReference type="Proteomes" id="UP000634136"/>
    </source>
</evidence>
<organism evidence="1 2">
    <name type="scientific">Senna tora</name>
    <dbReference type="NCBI Taxonomy" id="362788"/>
    <lineage>
        <taxon>Eukaryota</taxon>
        <taxon>Viridiplantae</taxon>
        <taxon>Streptophyta</taxon>
        <taxon>Embryophyta</taxon>
        <taxon>Tracheophyta</taxon>
        <taxon>Spermatophyta</taxon>
        <taxon>Magnoliopsida</taxon>
        <taxon>eudicotyledons</taxon>
        <taxon>Gunneridae</taxon>
        <taxon>Pentapetalae</taxon>
        <taxon>rosids</taxon>
        <taxon>fabids</taxon>
        <taxon>Fabales</taxon>
        <taxon>Fabaceae</taxon>
        <taxon>Caesalpinioideae</taxon>
        <taxon>Cassia clade</taxon>
        <taxon>Senna</taxon>
    </lineage>
</organism>
<dbReference type="InterPro" id="IPR045026">
    <property type="entry name" value="LIMYB"/>
</dbReference>
<dbReference type="OrthoDB" id="1402656at2759"/>